<dbReference type="GO" id="GO:0005777">
    <property type="term" value="C:peroxisome"/>
    <property type="evidence" value="ECO:0007669"/>
    <property type="project" value="UniProtKB-SubCell"/>
</dbReference>
<evidence type="ECO:0000256" key="4">
    <source>
        <dbReference type="ARBA" id="ARBA00023140"/>
    </source>
</evidence>
<feature type="domain" description="AB hydrolase-1" evidence="5">
    <location>
        <begin position="6"/>
        <end position="241"/>
    </location>
</feature>
<dbReference type="SUPFAM" id="SSF53474">
    <property type="entry name" value="alpha/beta-Hydrolases"/>
    <property type="match status" value="1"/>
</dbReference>
<dbReference type="InterPro" id="IPR052897">
    <property type="entry name" value="Sec-Metab_Biosynth_Hydrolase"/>
</dbReference>
<gene>
    <name evidence="6" type="ORF">BDW02DRAFT_520615</name>
</gene>
<comment type="similarity">
    <text evidence="2">Belongs to the AB hydrolase superfamily. AKT2 hydrolase family.</text>
</comment>
<dbReference type="AlphaFoldDB" id="A0A6A5KSX0"/>
<dbReference type="GO" id="GO:0016787">
    <property type="term" value="F:hydrolase activity"/>
    <property type="evidence" value="ECO:0007669"/>
    <property type="project" value="UniProtKB-KW"/>
</dbReference>
<name>A0A6A5KSX0_9PLEO</name>
<protein>
    <submittedName>
        <fullName evidence="6">Alpha/beta-hydrolase</fullName>
    </submittedName>
</protein>
<dbReference type="OrthoDB" id="1263307at2759"/>
<keyword evidence="7" id="KW-1185">Reference proteome</keyword>
<evidence type="ECO:0000313" key="6">
    <source>
        <dbReference type="EMBL" id="KAF1836733.1"/>
    </source>
</evidence>
<organism evidence="6 7">
    <name type="scientific">Decorospora gaudefroyi</name>
    <dbReference type="NCBI Taxonomy" id="184978"/>
    <lineage>
        <taxon>Eukaryota</taxon>
        <taxon>Fungi</taxon>
        <taxon>Dikarya</taxon>
        <taxon>Ascomycota</taxon>
        <taxon>Pezizomycotina</taxon>
        <taxon>Dothideomycetes</taxon>
        <taxon>Pleosporomycetidae</taxon>
        <taxon>Pleosporales</taxon>
        <taxon>Pleosporineae</taxon>
        <taxon>Pleosporaceae</taxon>
        <taxon>Decorospora</taxon>
    </lineage>
</organism>
<dbReference type="Pfam" id="PF12697">
    <property type="entry name" value="Abhydrolase_6"/>
    <property type="match status" value="1"/>
</dbReference>
<keyword evidence="4" id="KW-0576">Peroxisome</keyword>
<dbReference type="EMBL" id="ML975270">
    <property type="protein sequence ID" value="KAF1836733.1"/>
    <property type="molecule type" value="Genomic_DNA"/>
</dbReference>
<evidence type="ECO:0000256" key="3">
    <source>
        <dbReference type="ARBA" id="ARBA00023026"/>
    </source>
</evidence>
<comment type="subcellular location">
    <subcellularLocation>
        <location evidence="1">Peroxisome</location>
    </subcellularLocation>
</comment>
<evidence type="ECO:0000259" key="5">
    <source>
        <dbReference type="Pfam" id="PF12697"/>
    </source>
</evidence>
<evidence type="ECO:0000313" key="7">
    <source>
        <dbReference type="Proteomes" id="UP000800040"/>
    </source>
</evidence>
<proteinExistence type="inferred from homology"/>
<reference evidence="6" key="1">
    <citation type="submission" date="2020-01" db="EMBL/GenBank/DDBJ databases">
        <authorList>
            <consortium name="DOE Joint Genome Institute"/>
            <person name="Haridas S."/>
            <person name="Albert R."/>
            <person name="Binder M."/>
            <person name="Bloem J."/>
            <person name="Labutti K."/>
            <person name="Salamov A."/>
            <person name="Andreopoulos B."/>
            <person name="Baker S.E."/>
            <person name="Barry K."/>
            <person name="Bills G."/>
            <person name="Bluhm B.H."/>
            <person name="Cannon C."/>
            <person name="Castanera R."/>
            <person name="Culley D.E."/>
            <person name="Daum C."/>
            <person name="Ezra D."/>
            <person name="Gonzalez J.B."/>
            <person name="Henrissat B."/>
            <person name="Kuo A."/>
            <person name="Liang C."/>
            <person name="Lipzen A."/>
            <person name="Lutzoni F."/>
            <person name="Magnuson J."/>
            <person name="Mondo S."/>
            <person name="Nolan M."/>
            <person name="Ohm R."/>
            <person name="Pangilinan J."/>
            <person name="Park H.-J."/>
            <person name="Ramirez L."/>
            <person name="Alfaro M."/>
            <person name="Sun H."/>
            <person name="Tritt A."/>
            <person name="Yoshinaga Y."/>
            <person name="Zwiers L.-H."/>
            <person name="Turgeon B.G."/>
            <person name="Goodwin S.B."/>
            <person name="Spatafora J.W."/>
            <person name="Crous P.W."/>
            <person name="Grigoriev I.V."/>
        </authorList>
    </citation>
    <scope>NUCLEOTIDE SEQUENCE</scope>
    <source>
        <strain evidence="6">P77</strain>
    </source>
</reference>
<evidence type="ECO:0000256" key="2">
    <source>
        <dbReference type="ARBA" id="ARBA00005668"/>
    </source>
</evidence>
<evidence type="ECO:0000256" key="1">
    <source>
        <dbReference type="ARBA" id="ARBA00004275"/>
    </source>
</evidence>
<accession>A0A6A5KSX0</accession>
<keyword evidence="3" id="KW-0843">Virulence</keyword>
<sequence length="249" mass="26502">MAKPTILIVPGSFAPSTMYDEVVRLLKAKGYPAVAVELPSTTKRMPLEPATMMEDADVVKRAAETLIGLGKEVIVIPHSYGGVPTMQGLAGIPVKKIICMSAVVPTIGQTQIEAMGQDMPPMPPVTAGYLHLDPILLTSAACNDMPWEDGYPVTLQLAHQSAASFEEKVTQVAYADKGGAVPVAYIVCEQDLIISPGMQRKYVDVVQQATRTTGATARPVDVYSLDAGHIPNASCPAKLVEGIVWCAEK</sequence>
<dbReference type="Gene3D" id="3.40.50.1820">
    <property type="entry name" value="alpha/beta hydrolase"/>
    <property type="match status" value="1"/>
</dbReference>
<dbReference type="PANTHER" id="PTHR37017:SF13">
    <property type="entry name" value="AB HYDROLASE-1 DOMAIN-CONTAINING PROTEIN"/>
    <property type="match status" value="1"/>
</dbReference>
<dbReference type="InterPro" id="IPR000073">
    <property type="entry name" value="AB_hydrolase_1"/>
</dbReference>
<dbReference type="PANTHER" id="PTHR37017">
    <property type="entry name" value="AB HYDROLASE-1 DOMAIN-CONTAINING PROTEIN-RELATED"/>
    <property type="match status" value="1"/>
</dbReference>
<keyword evidence="6" id="KW-0378">Hydrolase</keyword>
<dbReference type="InterPro" id="IPR029058">
    <property type="entry name" value="AB_hydrolase_fold"/>
</dbReference>
<dbReference type="Proteomes" id="UP000800040">
    <property type="component" value="Unassembled WGS sequence"/>
</dbReference>